<dbReference type="GeneID" id="20090413"/>
<name>A0A024TE66_9STRA</name>
<proteinExistence type="predicted"/>
<feature type="compositionally biased region" description="Low complexity" evidence="2">
    <location>
        <begin position="538"/>
        <end position="550"/>
    </location>
</feature>
<reference evidence="3" key="1">
    <citation type="submission" date="2013-12" db="EMBL/GenBank/DDBJ databases">
        <title>The Genome Sequence of Aphanomyces invadans NJM9701.</title>
        <authorList>
            <consortium name="The Broad Institute Genomics Platform"/>
            <person name="Russ C."/>
            <person name="Tyler B."/>
            <person name="van West P."/>
            <person name="Dieguez-Uribeondo J."/>
            <person name="Young S.K."/>
            <person name="Zeng Q."/>
            <person name="Gargeya S."/>
            <person name="Fitzgerald M."/>
            <person name="Abouelleil A."/>
            <person name="Alvarado L."/>
            <person name="Chapman S.B."/>
            <person name="Gainer-Dewar J."/>
            <person name="Goldberg J."/>
            <person name="Griggs A."/>
            <person name="Gujja S."/>
            <person name="Hansen M."/>
            <person name="Howarth C."/>
            <person name="Imamovic A."/>
            <person name="Ireland A."/>
            <person name="Larimer J."/>
            <person name="McCowan C."/>
            <person name="Murphy C."/>
            <person name="Pearson M."/>
            <person name="Poon T.W."/>
            <person name="Priest M."/>
            <person name="Roberts A."/>
            <person name="Saif S."/>
            <person name="Shea T."/>
            <person name="Sykes S."/>
            <person name="Wortman J."/>
            <person name="Nusbaum C."/>
            <person name="Birren B."/>
        </authorList>
    </citation>
    <scope>NUCLEOTIDE SEQUENCE [LARGE SCALE GENOMIC DNA]</scope>
    <source>
        <strain evidence="3">NJM9701</strain>
    </source>
</reference>
<evidence type="ECO:0000313" key="3">
    <source>
        <dbReference type="EMBL" id="ETV92309.1"/>
    </source>
</evidence>
<accession>A0A024TE66</accession>
<feature type="compositionally biased region" description="Low complexity" evidence="2">
    <location>
        <begin position="499"/>
        <end position="516"/>
    </location>
</feature>
<feature type="region of interest" description="Disordered" evidence="2">
    <location>
        <begin position="499"/>
        <end position="518"/>
    </location>
</feature>
<dbReference type="VEuPathDB" id="FungiDB:H310_13363"/>
<dbReference type="AlphaFoldDB" id="A0A024TE66"/>
<sequence>METSDDSTEALEQEWAASIVQHSWRAYTQRQWSTWRQHVTSHGDVNENAASTDQRVRALNVNDQHASNGGDDVVPFRENLVSQLHSLASVSSVPNNGPLQPLCHDTPPASQTPQQVHVAEPHVDDDVVHARLESDALFQSLKAKESVLDLQVNVLLQQQQALEARQQKLRQIKAQKDQEAKERKKLAKLRARECKELEARRQAEAEKFRALETMHIIKTVDAPPAIPKTHQTPVRKRQPIVHVADVTPMPKMKSYAKLPGLQGASIDDAAGDKPVVATKSSAFSSERQAMSCYAQDLTPLVNGEKPRRVKVPEPVVAKPQSTTKKAKPKRVQKPSKVKIVESINQSFDNQFDDLDTPLSISIPSSYTATKRNEFPPNAKYSTATPLTAEIKHIPWASTYTKEFEAPVSAMQQDFEATLHEVLKQHATTPTTTSASDATRVDLPNHVSHPPPSLAPPSSISISAARNIGPSQNCALAATVSRREYLLNKYGKVDMDAFKSSPTTTATPDAPAHTPSDITSQRTYDRLQSILAKYNIATTSTTRSESSSTQSLLAKYAPAAHTT</sequence>
<keyword evidence="1" id="KW-0175">Coiled coil</keyword>
<dbReference type="eggNOG" id="ENOG502SCGE">
    <property type="taxonomic scope" value="Eukaryota"/>
</dbReference>
<feature type="region of interest" description="Disordered" evidence="2">
    <location>
        <begin position="425"/>
        <end position="457"/>
    </location>
</feature>
<feature type="coiled-coil region" evidence="1">
    <location>
        <begin position="155"/>
        <end position="214"/>
    </location>
</feature>
<organism evidence="3">
    <name type="scientific">Aphanomyces invadans</name>
    <dbReference type="NCBI Taxonomy" id="157072"/>
    <lineage>
        <taxon>Eukaryota</taxon>
        <taxon>Sar</taxon>
        <taxon>Stramenopiles</taxon>
        <taxon>Oomycota</taxon>
        <taxon>Saprolegniomycetes</taxon>
        <taxon>Saprolegniales</taxon>
        <taxon>Verrucalvaceae</taxon>
        <taxon>Aphanomyces</taxon>
    </lineage>
</organism>
<gene>
    <name evidence="3" type="ORF">H310_13363</name>
</gene>
<dbReference type="OrthoDB" id="78207at2759"/>
<dbReference type="RefSeq" id="XP_008879060.1">
    <property type="nucleotide sequence ID" value="XM_008880838.1"/>
</dbReference>
<evidence type="ECO:0000256" key="2">
    <source>
        <dbReference type="SAM" id="MobiDB-lite"/>
    </source>
</evidence>
<feature type="compositionally biased region" description="Low complexity" evidence="2">
    <location>
        <begin position="426"/>
        <end position="437"/>
    </location>
</feature>
<evidence type="ECO:0000256" key="1">
    <source>
        <dbReference type="SAM" id="Coils"/>
    </source>
</evidence>
<feature type="region of interest" description="Disordered" evidence="2">
    <location>
        <begin position="538"/>
        <end position="562"/>
    </location>
</feature>
<dbReference type="EMBL" id="KI914001">
    <property type="protein sequence ID" value="ETV92309.1"/>
    <property type="molecule type" value="Genomic_DNA"/>
</dbReference>
<protein>
    <submittedName>
        <fullName evidence="3">Uncharacterized protein</fullName>
    </submittedName>
</protein>